<reference evidence="1" key="1">
    <citation type="journal article" date="2023" name="Plant J.">
        <title>The genome of the king protea, Protea cynaroides.</title>
        <authorList>
            <person name="Chang J."/>
            <person name="Duong T.A."/>
            <person name="Schoeman C."/>
            <person name="Ma X."/>
            <person name="Roodt D."/>
            <person name="Barker N."/>
            <person name="Li Z."/>
            <person name="Van de Peer Y."/>
            <person name="Mizrachi E."/>
        </authorList>
    </citation>
    <scope>NUCLEOTIDE SEQUENCE</scope>
    <source>
        <tissue evidence="1">Young leaves</tissue>
    </source>
</reference>
<gene>
    <name evidence="1" type="ORF">NE237_024582</name>
</gene>
<dbReference type="Pfam" id="PF05536">
    <property type="entry name" value="Neurochondrin"/>
    <property type="match status" value="1"/>
</dbReference>
<accession>A0A9Q0H057</accession>
<evidence type="ECO:0000313" key="2">
    <source>
        <dbReference type="Proteomes" id="UP001141806"/>
    </source>
</evidence>
<dbReference type="AlphaFoldDB" id="A0A9Q0H057"/>
<name>A0A9Q0H057_9MAGN</name>
<dbReference type="OrthoDB" id="8962942at2759"/>
<proteinExistence type="predicted"/>
<evidence type="ECO:0000313" key="1">
    <source>
        <dbReference type="EMBL" id="KAJ4957471.1"/>
    </source>
</evidence>
<dbReference type="PANTHER" id="PTHR13109">
    <property type="entry name" value="NEUROCHONDRIN"/>
    <property type="match status" value="1"/>
</dbReference>
<organism evidence="1 2">
    <name type="scientific">Protea cynaroides</name>
    <dbReference type="NCBI Taxonomy" id="273540"/>
    <lineage>
        <taxon>Eukaryota</taxon>
        <taxon>Viridiplantae</taxon>
        <taxon>Streptophyta</taxon>
        <taxon>Embryophyta</taxon>
        <taxon>Tracheophyta</taxon>
        <taxon>Spermatophyta</taxon>
        <taxon>Magnoliopsida</taxon>
        <taxon>Proteales</taxon>
        <taxon>Proteaceae</taxon>
        <taxon>Protea</taxon>
    </lineage>
</organism>
<keyword evidence="2" id="KW-1185">Reference proteome</keyword>
<evidence type="ECO:0008006" key="3">
    <source>
        <dbReference type="Google" id="ProtNLM"/>
    </source>
</evidence>
<sequence>MDQGPGLEDCLQLLKGERDEQRLVGLLMATKFCKGDDHGSLRRVYDAVGVSFLDRLLKTGMGKGTISAKEGDNRDAYLQLSVTILAAFCRVPEIASSKDMVSKVPLILEILLKGLGLTFSEECYEILFLVSTASEDGPAILYESGGMNVLASCMHSLPDGSHSFELAMKLVQLMLSKLPLDVINMEYPSELSRVVAAIARQFALLHNALKFEVLHLLAAILSSKNAAPLHDALHSLLDDTWAIYIRVGIMAVLQNRVAASEKLQALVLAESMMSILGENWLVGQNNVPNVQDSIPVDRSLLLVLESSRVEVAVLLNDIAYLKYEASKSSSGTAGTILSRKRDLATAFSLIEKIIKLISTDTGSGGNIISESTLTKVIAGLNETIGVVLEFLQDAKDHGDRKGDDLLASVRIIGSYLAEAPSACGEKVRELLEYILSVEGEDEPSPFYSVCFMLPMLCQITMEVGGCKILAKTRGYYAVVDCLGKLIGPDSQIVEDDGTIFLACDTVINFLLKRGEIGVQLDASSSAYLLRALVYWAEDVNDPSIIMMSSSICSLIFDSTSEESLLNGPDFDPSILNNLSQLIVRGLATCGQEMTDDAKSEVDLHQILTAGYCRWADRFPRIKQAVEMNQPGF</sequence>
<dbReference type="PANTHER" id="PTHR13109:SF7">
    <property type="entry name" value="NEUROCHONDRIN"/>
    <property type="match status" value="1"/>
</dbReference>
<protein>
    <recommendedName>
        <fullName evidence="3">Neurochondrin</fullName>
    </recommendedName>
</protein>
<dbReference type="EMBL" id="JAMYWD010000010">
    <property type="protein sequence ID" value="KAJ4957471.1"/>
    <property type="molecule type" value="Genomic_DNA"/>
</dbReference>
<dbReference type="InterPro" id="IPR008709">
    <property type="entry name" value="Neurochondrin"/>
</dbReference>
<dbReference type="Proteomes" id="UP001141806">
    <property type="component" value="Unassembled WGS sequence"/>
</dbReference>
<comment type="caution">
    <text evidence="1">The sequence shown here is derived from an EMBL/GenBank/DDBJ whole genome shotgun (WGS) entry which is preliminary data.</text>
</comment>